<evidence type="ECO:0000256" key="3">
    <source>
        <dbReference type="RuleBase" id="RU003707"/>
    </source>
</evidence>
<dbReference type="InterPro" id="IPR014748">
    <property type="entry name" value="Enoyl-CoA_hydra_C"/>
</dbReference>
<gene>
    <name evidence="4" type="ORF">PXEA_LOCUS30282</name>
</gene>
<dbReference type="InterPro" id="IPR029045">
    <property type="entry name" value="ClpP/crotonase-like_dom_sf"/>
</dbReference>
<dbReference type="GO" id="GO:0004300">
    <property type="term" value="F:enoyl-CoA hydratase activity"/>
    <property type="evidence" value="ECO:0007669"/>
    <property type="project" value="UniProtKB-ARBA"/>
</dbReference>
<reference evidence="4" key="1">
    <citation type="submission" date="2018-11" db="EMBL/GenBank/DDBJ databases">
        <authorList>
            <consortium name="Pathogen Informatics"/>
        </authorList>
    </citation>
    <scope>NUCLEOTIDE SEQUENCE</scope>
</reference>
<dbReference type="Gene3D" id="3.90.226.10">
    <property type="entry name" value="2-enoyl-CoA Hydratase, Chain A, domain 1"/>
    <property type="match status" value="1"/>
</dbReference>
<dbReference type="SUPFAM" id="SSF52096">
    <property type="entry name" value="ClpP/crotonase"/>
    <property type="match status" value="1"/>
</dbReference>
<dbReference type="Gene3D" id="1.10.12.10">
    <property type="entry name" value="Lyase 2-enoyl-coa Hydratase, Chain A, domain 2"/>
    <property type="match status" value="1"/>
</dbReference>
<keyword evidence="5" id="KW-1185">Reference proteome</keyword>
<name>A0A3S5ASQ4_9PLAT</name>
<dbReference type="InterPro" id="IPR001753">
    <property type="entry name" value="Enoyl-CoA_hydra/iso"/>
</dbReference>
<dbReference type="Pfam" id="PF00378">
    <property type="entry name" value="ECH_1"/>
    <property type="match status" value="1"/>
</dbReference>
<dbReference type="GO" id="GO:0005739">
    <property type="term" value="C:mitochondrion"/>
    <property type="evidence" value="ECO:0007669"/>
    <property type="project" value="TreeGrafter"/>
</dbReference>
<evidence type="ECO:0000313" key="4">
    <source>
        <dbReference type="EMBL" id="VEL36842.1"/>
    </source>
</evidence>
<sequence>MPVGVACPINSSKYSTRIDPSYIESIASSSSEVILDCKRIDGIYFLALNRKANKNALSACFVRDISDSVSELEKDKKSRALIICSLVDNVFCSGADLKERAKYTDSEVPGVVGSLRSLFQRIHCLPMPTIAAIDGAALGGGLELALACDLRFAGHMPRTSLGLVETHWALLPGAGGSQRLPRLIGSARAKELVLAARVFDARTAASYGLVNSALEPAEVPDAIWRKRPGLFAAIRFAEEVVTKGPLAVRQAKKAIQQGLDAPSLEDGLLLEAECYRSLVSTKDRQEGMKAFAEKRQPVYHGL</sequence>
<dbReference type="InterPro" id="IPR018376">
    <property type="entry name" value="Enoyl-CoA_hyd/isom_CS"/>
</dbReference>
<organism evidence="4 5">
    <name type="scientific">Protopolystoma xenopodis</name>
    <dbReference type="NCBI Taxonomy" id="117903"/>
    <lineage>
        <taxon>Eukaryota</taxon>
        <taxon>Metazoa</taxon>
        <taxon>Spiralia</taxon>
        <taxon>Lophotrochozoa</taxon>
        <taxon>Platyhelminthes</taxon>
        <taxon>Monogenea</taxon>
        <taxon>Polyopisthocotylea</taxon>
        <taxon>Polystomatidea</taxon>
        <taxon>Polystomatidae</taxon>
        <taxon>Protopolystoma</taxon>
    </lineage>
</organism>
<dbReference type="CDD" id="cd06558">
    <property type="entry name" value="crotonase-like"/>
    <property type="match status" value="1"/>
</dbReference>
<evidence type="ECO:0000256" key="2">
    <source>
        <dbReference type="ARBA" id="ARBA00023239"/>
    </source>
</evidence>
<proteinExistence type="inferred from homology"/>
<evidence type="ECO:0000313" key="5">
    <source>
        <dbReference type="Proteomes" id="UP000784294"/>
    </source>
</evidence>
<keyword evidence="2" id="KW-0456">Lyase</keyword>
<dbReference type="PROSITE" id="PS00166">
    <property type="entry name" value="ENOYL_COA_HYDRATASE"/>
    <property type="match status" value="1"/>
</dbReference>
<accession>A0A3S5ASQ4</accession>
<dbReference type="EMBL" id="CAAALY010253331">
    <property type="protein sequence ID" value="VEL36842.1"/>
    <property type="molecule type" value="Genomic_DNA"/>
</dbReference>
<dbReference type="OrthoDB" id="410701at2759"/>
<dbReference type="AlphaFoldDB" id="A0A3S5ASQ4"/>
<dbReference type="GO" id="GO:0006635">
    <property type="term" value="P:fatty acid beta-oxidation"/>
    <property type="evidence" value="ECO:0007669"/>
    <property type="project" value="TreeGrafter"/>
</dbReference>
<dbReference type="FunFam" id="1.10.12.10:FF:000001">
    <property type="entry name" value="Probable enoyl-CoA hydratase, mitochondrial"/>
    <property type="match status" value="1"/>
</dbReference>
<dbReference type="Proteomes" id="UP000784294">
    <property type="component" value="Unassembled WGS sequence"/>
</dbReference>
<evidence type="ECO:0008006" key="6">
    <source>
        <dbReference type="Google" id="ProtNLM"/>
    </source>
</evidence>
<dbReference type="FunFam" id="3.90.226.10:FF:000009">
    <property type="entry name" value="Carnitinyl-CoA dehydratase"/>
    <property type="match status" value="1"/>
</dbReference>
<evidence type="ECO:0000256" key="1">
    <source>
        <dbReference type="ARBA" id="ARBA00005254"/>
    </source>
</evidence>
<dbReference type="PANTHER" id="PTHR11941">
    <property type="entry name" value="ENOYL-COA HYDRATASE-RELATED"/>
    <property type="match status" value="1"/>
</dbReference>
<comment type="caution">
    <text evidence="4">The sequence shown here is derived from an EMBL/GenBank/DDBJ whole genome shotgun (WGS) entry which is preliminary data.</text>
</comment>
<dbReference type="PANTHER" id="PTHR11941:SF171">
    <property type="entry name" value="SD19268P"/>
    <property type="match status" value="1"/>
</dbReference>
<protein>
    <recommendedName>
        <fullName evidence="6">Enoyl-CoA hydratase</fullName>
    </recommendedName>
</protein>
<comment type="similarity">
    <text evidence="1 3">Belongs to the enoyl-CoA hydratase/isomerase family.</text>
</comment>